<protein>
    <submittedName>
        <fullName evidence="1">Uncharacterized protein</fullName>
    </submittedName>
</protein>
<accession>A0A448XA75</accession>
<reference evidence="1" key="1">
    <citation type="submission" date="2018-11" db="EMBL/GenBank/DDBJ databases">
        <authorList>
            <consortium name="Pathogen Informatics"/>
        </authorList>
    </citation>
    <scope>NUCLEOTIDE SEQUENCE</scope>
</reference>
<evidence type="ECO:0000313" key="1">
    <source>
        <dbReference type="EMBL" id="VEL31932.1"/>
    </source>
</evidence>
<keyword evidence="2" id="KW-1185">Reference proteome</keyword>
<organism evidence="1 2">
    <name type="scientific">Protopolystoma xenopodis</name>
    <dbReference type="NCBI Taxonomy" id="117903"/>
    <lineage>
        <taxon>Eukaryota</taxon>
        <taxon>Metazoa</taxon>
        <taxon>Spiralia</taxon>
        <taxon>Lophotrochozoa</taxon>
        <taxon>Platyhelminthes</taxon>
        <taxon>Monogenea</taxon>
        <taxon>Polyopisthocotylea</taxon>
        <taxon>Polystomatidea</taxon>
        <taxon>Polystomatidae</taxon>
        <taxon>Protopolystoma</taxon>
    </lineage>
</organism>
<proteinExistence type="predicted"/>
<name>A0A448XA75_9PLAT</name>
<comment type="caution">
    <text evidence="1">The sequence shown here is derived from an EMBL/GenBank/DDBJ whole genome shotgun (WGS) entry which is preliminary data.</text>
</comment>
<gene>
    <name evidence="1" type="ORF">PXEA_LOCUS25372</name>
</gene>
<sequence length="95" mass="10361">MIAADKVLSPHPQLGSYSVDQLKSRQPDLSLLLAPPESAYSSIRHRSEAGLHIPQVVAGANLQLNRFPQGNLTHELTTSAFTIASRLKKPPMDHP</sequence>
<dbReference type="AlphaFoldDB" id="A0A448XA75"/>
<dbReference type="EMBL" id="CAAALY010128168">
    <property type="protein sequence ID" value="VEL31932.1"/>
    <property type="molecule type" value="Genomic_DNA"/>
</dbReference>
<evidence type="ECO:0000313" key="2">
    <source>
        <dbReference type="Proteomes" id="UP000784294"/>
    </source>
</evidence>
<dbReference type="Proteomes" id="UP000784294">
    <property type="component" value="Unassembled WGS sequence"/>
</dbReference>